<dbReference type="EMBL" id="FRDL01000007">
    <property type="protein sequence ID" value="SHN70817.1"/>
    <property type="molecule type" value="Genomic_DNA"/>
</dbReference>
<dbReference type="Proteomes" id="UP000184066">
    <property type="component" value="Unassembled WGS sequence"/>
</dbReference>
<feature type="chain" id="PRO_5009929448" description="UrcA family protein" evidence="1">
    <location>
        <begin position="30"/>
        <end position="115"/>
    </location>
</feature>
<reference evidence="2 3" key="1">
    <citation type="submission" date="2016-12" db="EMBL/GenBank/DDBJ databases">
        <authorList>
            <person name="Song W.-J."/>
            <person name="Kurnit D.M."/>
        </authorList>
    </citation>
    <scope>NUCLEOTIDE SEQUENCE [LARGE SCALE GENOMIC DNA]</scope>
    <source>
        <strain evidence="2 3">CGMCC 1.10808</strain>
    </source>
</reference>
<accession>A0A1M7TJC3</accession>
<evidence type="ECO:0000313" key="2">
    <source>
        <dbReference type="EMBL" id="SHN70817.1"/>
    </source>
</evidence>
<organism evidence="2 3">
    <name type="scientific">Oceanicella actignis</name>
    <dbReference type="NCBI Taxonomy" id="1189325"/>
    <lineage>
        <taxon>Bacteria</taxon>
        <taxon>Pseudomonadati</taxon>
        <taxon>Pseudomonadota</taxon>
        <taxon>Alphaproteobacteria</taxon>
        <taxon>Rhodobacterales</taxon>
        <taxon>Paracoccaceae</taxon>
        <taxon>Oceanicella</taxon>
    </lineage>
</organism>
<name>A0A1M7TJC3_9RHOB</name>
<keyword evidence="1" id="KW-0732">Signal</keyword>
<dbReference type="STRING" id="1189325.SAMN04488119_10730"/>
<sequence length="115" mass="12316">MTPSRIPPAVRAALILAQSLLAGAATAQAGPFVTAEGRRIELRPAAEMTCAELRAKLAEIDATGYRGMHPTPPDPRDAPLFDYERSVSEAFYGRCAEEGLGPLDRTQVFRQGFGG</sequence>
<keyword evidence="3" id="KW-1185">Reference proteome</keyword>
<dbReference type="RefSeq" id="WP_125459035.1">
    <property type="nucleotide sequence ID" value="NZ_FOHL01000007.1"/>
</dbReference>
<proteinExistence type="predicted"/>
<evidence type="ECO:0008006" key="4">
    <source>
        <dbReference type="Google" id="ProtNLM"/>
    </source>
</evidence>
<dbReference type="AlphaFoldDB" id="A0A1M7TJC3"/>
<dbReference type="OrthoDB" id="9907222at2"/>
<protein>
    <recommendedName>
        <fullName evidence="4">UrcA family protein</fullName>
    </recommendedName>
</protein>
<gene>
    <name evidence="2" type="ORF">SAMN05216200_10729</name>
</gene>
<feature type="signal peptide" evidence="1">
    <location>
        <begin position="1"/>
        <end position="29"/>
    </location>
</feature>
<evidence type="ECO:0000256" key="1">
    <source>
        <dbReference type="SAM" id="SignalP"/>
    </source>
</evidence>
<evidence type="ECO:0000313" key="3">
    <source>
        <dbReference type="Proteomes" id="UP000184066"/>
    </source>
</evidence>